<dbReference type="InterPro" id="IPR017853">
    <property type="entry name" value="GH"/>
</dbReference>
<feature type="region of interest" description="Disordered" evidence="7">
    <location>
        <begin position="482"/>
        <end position="529"/>
    </location>
</feature>
<comment type="similarity">
    <text evidence="1 6">Belongs to the glycosyl hydrolase 1 family.</text>
</comment>
<reference evidence="9" key="1">
    <citation type="submission" date="2022-01" db="EMBL/GenBank/DDBJ databases">
        <authorList>
            <person name="King R."/>
        </authorList>
    </citation>
    <scope>NUCLEOTIDE SEQUENCE</scope>
</reference>
<dbReference type="EMBL" id="OV651813">
    <property type="protein sequence ID" value="CAH1099568.1"/>
    <property type="molecule type" value="Genomic_DNA"/>
</dbReference>
<dbReference type="OrthoDB" id="65569at2759"/>
<dbReference type="SUPFAM" id="SSF51445">
    <property type="entry name" value="(Trans)glycosidases"/>
    <property type="match status" value="1"/>
</dbReference>
<evidence type="ECO:0000256" key="2">
    <source>
        <dbReference type="ARBA" id="ARBA00011738"/>
    </source>
</evidence>
<name>A0A9P0CGB7_9CUCU</name>
<evidence type="ECO:0000256" key="1">
    <source>
        <dbReference type="ARBA" id="ARBA00010838"/>
    </source>
</evidence>
<comment type="subunit">
    <text evidence="2">Homodimer.</text>
</comment>
<evidence type="ECO:0008006" key="11">
    <source>
        <dbReference type="Google" id="ProtNLM"/>
    </source>
</evidence>
<gene>
    <name evidence="9" type="ORF">PSYICH_LOCUS346</name>
</gene>
<dbReference type="Proteomes" id="UP001153636">
    <property type="component" value="Chromosome 1"/>
</dbReference>
<sequence>MTSIGYIFVIVSVLTGTISAKFSNSTFPDGFSFGAATSAFQIEGAWNEDSKGETIWDHWVHNNPSIIVDHSNADVASDSYHKYKEDVAMIAELGLNHYKFSISWSRILPTGFNNEYSLKGILYYQNLINELQKHNITPIVTMYHWDLPESIQELGGWLNNEIVDYFKDYAEILFENFPTVKHWITINEPKQVCVGGYGKASKAPFLKLSGEADYLCAYHVVLAHAAVYNLYKKSFSKSEAIISMALDGAWNIPASKSKADADAAERRRLFDFGIYAHPLMFGDWPQVVVDRVKAKSANFTSSRLPSFTKEQKTSIKGTLDFMALNYYDTKVVADYQTADTSISYDNDVGVNISVKADWSIAADGNTIYPDGLKYYLNWMKKTYKNPIIWISENGIADDHLTTDDFDRIYYLAGYLSAVLDSINKDKVKVIGYTMWSLLDNFEWTEGYSMHYGLYSVNLTDTKKTRIPKKSVEYYKQIIKGRQIPTPPKTTPAPPTTTSTTKEPTSSTSENPTTSTTEKPTSTTKEPNRSTNLHSSGFFVVFATTVIYLLFKF</sequence>
<dbReference type="InterPro" id="IPR001360">
    <property type="entry name" value="Glyco_hydro_1"/>
</dbReference>
<keyword evidence="4" id="KW-0325">Glycoprotein</keyword>
<dbReference type="InterPro" id="IPR033132">
    <property type="entry name" value="GH_1_N_CS"/>
</dbReference>
<evidence type="ECO:0000256" key="4">
    <source>
        <dbReference type="ARBA" id="ARBA00023180"/>
    </source>
</evidence>
<feature type="compositionally biased region" description="Low complexity" evidence="7">
    <location>
        <begin position="495"/>
        <end position="524"/>
    </location>
</feature>
<dbReference type="Pfam" id="PF00232">
    <property type="entry name" value="Glyco_hydro_1"/>
    <property type="match status" value="1"/>
</dbReference>
<dbReference type="PANTHER" id="PTHR10353">
    <property type="entry name" value="GLYCOSYL HYDROLASE"/>
    <property type="match status" value="1"/>
</dbReference>
<dbReference type="Gene3D" id="3.20.20.80">
    <property type="entry name" value="Glycosidases"/>
    <property type="match status" value="1"/>
</dbReference>
<dbReference type="GO" id="GO:0008422">
    <property type="term" value="F:beta-glucosidase activity"/>
    <property type="evidence" value="ECO:0007669"/>
    <property type="project" value="TreeGrafter"/>
</dbReference>
<evidence type="ECO:0000256" key="7">
    <source>
        <dbReference type="SAM" id="MobiDB-lite"/>
    </source>
</evidence>
<evidence type="ECO:0000256" key="6">
    <source>
        <dbReference type="RuleBase" id="RU003690"/>
    </source>
</evidence>
<dbReference type="FunFam" id="3.20.20.80:FF:000013">
    <property type="entry name" value="lactase-phlorizin hydrolase"/>
    <property type="match status" value="1"/>
</dbReference>
<keyword evidence="5" id="KW-0326">Glycosidase</keyword>
<organism evidence="9 10">
    <name type="scientific">Psylliodes chrysocephalus</name>
    <dbReference type="NCBI Taxonomy" id="3402493"/>
    <lineage>
        <taxon>Eukaryota</taxon>
        <taxon>Metazoa</taxon>
        <taxon>Ecdysozoa</taxon>
        <taxon>Arthropoda</taxon>
        <taxon>Hexapoda</taxon>
        <taxon>Insecta</taxon>
        <taxon>Pterygota</taxon>
        <taxon>Neoptera</taxon>
        <taxon>Endopterygota</taxon>
        <taxon>Coleoptera</taxon>
        <taxon>Polyphaga</taxon>
        <taxon>Cucujiformia</taxon>
        <taxon>Chrysomeloidea</taxon>
        <taxon>Chrysomelidae</taxon>
        <taxon>Galerucinae</taxon>
        <taxon>Alticini</taxon>
        <taxon>Psylliodes</taxon>
    </lineage>
</organism>
<dbReference type="PRINTS" id="PR00131">
    <property type="entry name" value="GLHYDRLASE1"/>
</dbReference>
<keyword evidence="10" id="KW-1185">Reference proteome</keyword>
<evidence type="ECO:0000256" key="5">
    <source>
        <dbReference type="ARBA" id="ARBA00023295"/>
    </source>
</evidence>
<evidence type="ECO:0000256" key="8">
    <source>
        <dbReference type="SAM" id="SignalP"/>
    </source>
</evidence>
<dbReference type="GO" id="GO:0005975">
    <property type="term" value="P:carbohydrate metabolic process"/>
    <property type="evidence" value="ECO:0007669"/>
    <property type="project" value="InterPro"/>
</dbReference>
<evidence type="ECO:0000313" key="10">
    <source>
        <dbReference type="Proteomes" id="UP001153636"/>
    </source>
</evidence>
<dbReference type="AlphaFoldDB" id="A0A9P0CGB7"/>
<protein>
    <recommendedName>
        <fullName evidence="11">Myrosinase 1-like</fullName>
    </recommendedName>
</protein>
<evidence type="ECO:0000256" key="3">
    <source>
        <dbReference type="ARBA" id="ARBA00022801"/>
    </source>
</evidence>
<proteinExistence type="inferred from homology"/>
<feature type="compositionally biased region" description="Pro residues" evidence="7">
    <location>
        <begin position="484"/>
        <end position="494"/>
    </location>
</feature>
<accession>A0A9P0CGB7</accession>
<evidence type="ECO:0000313" key="9">
    <source>
        <dbReference type="EMBL" id="CAH1099568.1"/>
    </source>
</evidence>
<dbReference type="PROSITE" id="PS00653">
    <property type="entry name" value="GLYCOSYL_HYDROL_F1_2"/>
    <property type="match status" value="1"/>
</dbReference>
<dbReference type="PANTHER" id="PTHR10353:SF36">
    <property type="entry name" value="LP05116P"/>
    <property type="match status" value="1"/>
</dbReference>
<keyword evidence="3" id="KW-0378">Hydrolase</keyword>
<feature type="chain" id="PRO_5040278123" description="Myrosinase 1-like" evidence="8">
    <location>
        <begin position="21"/>
        <end position="552"/>
    </location>
</feature>
<keyword evidence="8" id="KW-0732">Signal</keyword>
<feature type="signal peptide" evidence="8">
    <location>
        <begin position="1"/>
        <end position="20"/>
    </location>
</feature>